<keyword evidence="2" id="KW-0819">tRNA processing</keyword>
<dbReference type="HAMAP" id="MF_00171">
    <property type="entry name" value="TruA"/>
    <property type="match status" value="1"/>
</dbReference>
<comment type="caution">
    <text evidence="5">The sequence shown here is derived from an EMBL/GenBank/DDBJ whole genome shotgun (WGS) entry which is preliminary data.</text>
</comment>
<dbReference type="Proteomes" id="UP001566132">
    <property type="component" value="Unassembled WGS sequence"/>
</dbReference>
<proteinExistence type="inferred from homology"/>
<dbReference type="Gene3D" id="3.30.70.660">
    <property type="entry name" value="Pseudouridine synthase I, catalytic domain, C-terminal subdomain"/>
    <property type="match status" value="1"/>
</dbReference>
<dbReference type="GO" id="GO:0016853">
    <property type="term" value="F:isomerase activity"/>
    <property type="evidence" value="ECO:0007669"/>
    <property type="project" value="UniProtKB-KW"/>
</dbReference>
<organism evidence="5 6">
    <name type="scientific">Hypothenemus hampei</name>
    <name type="common">Coffee berry borer</name>
    <dbReference type="NCBI Taxonomy" id="57062"/>
    <lineage>
        <taxon>Eukaryota</taxon>
        <taxon>Metazoa</taxon>
        <taxon>Ecdysozoa</taxon>
        <taxon>Arthropoda</taxon>
        <taxon>Hexapoda</taxon>
        <taxon>Insecta</taxon>
        <taxon>Pterygota</taxon>
        <taxon>Neoptera</taxon>
        <taxon>Endopterygota</taxon>
        <taxon>Coleoptera</taxon>
        <taxon>Polyphaga</taxon>
        <taxon>Cucujiformia</taxon>
        <taxon>Curculionidae</taxon>
        <taxon>Scolytinae</taxon>
        <taxon>Hypothenemus</taxon>
    </lineage>
</organism>
<dbReference type="InterPro" id="IPR020094">
    <property type="entry name" value="TruA/RsuA/RluB/E/F_N"/>
</dbReference>
<evidence type="ECO:0000256" key="2">
    <source>
        <dbReference type="ARBA" id="ARBA00022694"/>
    </source>
</evidence>
<dbReference type="InterPro" id="IPR020103">
    <property type="entry name" value="PsdUridine_synth_cat_dom_sf"/>
</dbReference>
<dbReference type="Gene3D" id="3.30.70.580">
    <property type="entry name" value="Pseudouridine synthase I, catalytic domain, N-terminal subdomain"/>
    <property type="match status" value="1"/>
</dbReference>
<evidence type="ECO:0000259" key="4">
    <source>
        <dbReference type="Pfam" id="PF01416"/>
    </source>
</evidence>
<dbReference type="InterPro" id="IPR020095">
    <property type="entry name" value="PsdUridine_synth_TruA_C"/>
</dbReference>
<dbReference type="Pfam" id="PF01416">
    <property type="entry name" value="PseudoU_synth_1"/>
    <property type="match status" value="1"/>
</dbReference>
<evidence type="ECO:0000313" key="6">
    <source>
        <dbReference type="Proteomes" id="UP001566132"/>
    </source>
</evidence>
<dbReference type="InterPro" id="IPR041707">
    <property type="entry name" value="Pus3-like"/>
</dbReference>
<evidence type="ECO:0000256" key="1">
    <source>
        <dbReference type="ARBA" id="ARBA00009375"/>
    </source>
</evidence>
<comment type="similarity">
    <text evidence="1">Belongs to the tRNA pseudouridine synthase TruA family.</text>
</comment>
<name>A0ABD1EWR1_HYPHA</name>
<dbReference type="GO" id="GO:0008033">
    <property type="term" value="P:tRNA processing"/>
    <property type="evidence" value="ECO:0007669"/>
    <property type="project" value="UniProtKB-KW"/>
</dbReference>
<accession>A0ABD1EWR1</accession>
<dbReference type="EMBL" id="JBDJPC010000004">
    <property type="protein sequence ID" value="KAL1505318.1"/>
    <property type="molecule type" value="Genomic_DNA"/>
</dbReference>
<dbReference type="InterPro" id="IPR001406">
    <property type="entry name" value="PsdUridine_synth_TruA"/>
</dbReference>
<dbReference type="PANTHER" id="PTHR11142">
    <property type="entry name" value="PSEUDOURIDYLATE SYNTHASE"/>
    <property type="match status" value="1"/>
</dbReference>
<dbReference type="PANTHER" id="PTHR11142:SF5">
    <property type="entry name" value="TRNA PSEUDOURIDINE(38_39) SYNTHASE"/>
    <property type="match status" value="1"/>
</dbReference>
<protein>
    <recommendedName>
        <fullName evidence="4">Pseudouridine synthase I TruA alpha/beta domain-containing protein</fullName>
    </recommendedName>
</protein>
<dbReference type="InterPro" id="IPR020097">
    <property type="entry name" value="PsdUridine_synth_TruA_a/b_dom"/>
</dbReference>
<evidence type="ECO:0000256" key="3">
    <source>
        <dbReference type="ARBA" id="ARBA00023235"/>
    </source>
</evidence>
<reference evidence="5 6" key="1">
    <citation type="submission" date="2024-05" db="EMBL/GenBank/DDBJ databases">
        <title>Genetic variation in Jamaican populations of the coffee berry borer (Hypothenemus hampei).</title>
        <authorList>
            <person name="Errbii M."/>
            <person name="Myrie A."/>
        </authorList>
    </citation>
    <scope>NUCLEOTIDE SEQUENCE [LARGE SCALE GENOMIC DNA]</scope>
    <source>
        <strain evidence="5">JA-Hopewell-2020-01-JO</strain>
        <tissue evidence="5">Whole body</tissue>
    </source>
</reference>
<dbReference type="NCBIfam" id="TIGR00071">
    <property type="entry name" value="hisT_truA"/>
    <property type="match status" value="1"/>
</dbReference>
<dbReference type="SUPFAM" id="SSF55120">
    <property type="entry name" value="Pseudouridine synthase"/>
    <property type="match status" value="1"/>
</dbReference>
<feature type="domain" description="Pseudouridine synthase I TruA alpha/beta" evidence="4">
    <location>
        <begin position="212"/>
        <end position="321"/>
    </location>
</feature>
<dbReference type="AlphaFoldDB" id="A0ABD1EWR1"/>
<evidence type="ECO:0000313" key="5">
    <source>
        <dbReference type="EMBL" id="KAL1505318.1"/>
    </source>
</evidence>
<dbReference type="CDD" id="cd02569">
    <property type="entry name" value="PseudoU_synth_ScPus3"/>
    <property type="match status" value="1"/>
</dbReference>
<keyword evidence="3" id="KW-0413">Isomerase</keyword>
<keyword evidence="6" id="KW-1185">Reference proteome</keyword>
<gene>
    <name evidence="5" type="ORF">ABEB36_004911</name>
</gene>
<sequence length="349" mass="40918">MDCVVKIKKPNKTSTVNDLELLTKEQLIRKIQVLEAHNIQLQNIINKSKSSQPSSKKENKIYDFSKCRFRHILLRILYFGWNYQGFAVQEDTTNTIEHHLFEALTKTCLIKDRSSSNYHRCGRTDKGVSSFGQVLSIDVRTKLSESDQDDLEKEINYCKVLNRVLPDDIRCVAWSPCNEGFSARFDCRSRTYKYYFPRGKLNIDKMREAGKFLIGTHDFRNFVKMDVGNGVVQFTRNIFNFEIKSYSDNDSEYSLYVAIINANAFLWHQIRYIIGLLFLIGANKEDPTIIKELLDIEKNPRKPDYSMSSEVPLTLFYCDYENVNWQLDEDNMKCLIEKLQQMWTYSVTK</sequence>
<dbReference type="FunFam" id="3.30.70.580:FF:000007">
    <property type="entry name" value="tRNA pseudouridine synthase"/>
    <property type="match status" value="1"/>
</dbReference>